<dbReference type="OrthoDB" id="1756234at2"/>
<reference evidence="1 2" key="1">
    <citation type="submission" date="2018-12" db="EMBL/GenBank/DDBJ databases">
        <authorList>
            <person name="Sun L."/>
            <person name="Chen Z."/>
        </authorList>
    </citation>
    <scope>NUCLEOTIDE SEQUENCE [LARGE SCALE GENOMIC DNA]</scope>
    <source>
        <strain evidence="1 2">DSM 15890</strain>
    </source>
</reference>
<proteinExistence type="predicted"/>
<evidence type="ECO:0000313" key="2">
    <source>
        <dbReference type="Proteomes" id="UP000279446"/>
    </source>
</evidence>
<dbReference type="InterPro" id="IPR025059">
    <property type="entry name" value="DUF3997"/>
</dbReference>
<protein>
    <submittedName>
        <fullName evidence="1">DUF3997 domain-containing protein</fullName>
    </submittedName>
</protein>
<evidence type="ECO:0000313" key="1">
    <source>
        <dbReference type="EMBL" id="RUT44532.1"/>
    </source>
</evidence>
<dbReference type="AlphaFoldDB" id="A0A433Y687"/>
<dbReference type="EMBL" id="RZNY01000015">
    <property type="protein sequence ID" value="RUT44532.1"/>
    <property type="molecule type" value="Genomic_DNA"/>
</dbReference>
<dbReference type="Pfam" id="PF13162">
    <property type="entry name" value="DUF3997"/>
    <property type="match status" value="1"/>
</dbReference>
<keyword evidence="2" id="KW-1185">Reference proteome</keyword>
<name>A0A433Y687_9BACL</name>
<dbReference type="Proteomes" id="UP000279446">
    <property type="component" value="Unassembled WGS sequence"/>
</dbReference>
<accession>A0A433Y687</accession>
<dbReference type="PROSITE" id="PS51257">
    <property type="entry name" value="PROKAR_LIPOPROTEIN"/>
    <property type="match status" value="1"/>
</dbReference>
<comment type="caution">
    <text evidence="1">The sequence shown here is derived from an EMBL/GenBank/DDBJ whole genome shotgun (WGS) entry which is preliminary data.</text>
</comment>
<sequence>MYKVILSIALFILLIGCAGVADYDIDLPGDYSVVRLSGHQIIIAPKLTDDSWGSAVIPTEVGSVGWNDDFILVMQYSMMKDPKSSNGYEIPDKSKMNYWIIDIQQNQIIGPLNLLDFEETKTKLKIPETIKLIDLAKVKK</sequence>
<dbReference type="RefSeq" id="WP_127193476.1">
    <property type="nucleotide sequence ID" value="NZ_RZNY01000015.1"/>
</dbReference>
<gene>
    <name evidence="1" type="ORF">EJP82_18140</name>
</gene>
<organism evidence="1 2">
    <name type="scientific">Paenibacillus anaericanus</name>
    <dbReference type="NCBI Taxonomy" id="170367"/>
    <lineage>
        <taxon>Bacteria</taxon>
        <taxon>Bacillati</taxon>
        <taxon>Bacillota</taxon>
        <taxon>Bacilli</taxon>
        <taxon>Bacillales</taxon>
        <taxon>Paenibacillaceae</taxon>
        <taxon>Paenibacillus</taxon>
    </lineage>
</organism>